<dbReference type="HOGENOM" id="CLU_020792_0_1_6"/>
<feature type="domain" description="SWIM-type" evidence="2">
    <location>
        <begin position="62"/>
        <end position="96"/>
    </location>
</feature>
<keyword evidence="1" id="KW-0862">Zinc</keyword>
<evidence type="ECO:0000256" key="1">
    <source>
        <dbReference type="PROSITE-ProRule" id="PRU00325"/>
    </source>
</evidence>
<dbReference type="PROSITE" id="PS50966">
    <property type="entry name" value="ZF_SWIM"/>
    <property type="match status" value="1"/>
</dbReference>
<keyword evidence="4" id="KW-1185">Reference proteome</keyword>
<accession>Q2SH06</accession>
<sequence length="661" mass="73152">MTMRRDDLLSMTLQDLEGYSNRGTVKRAQKELEKLSAERDADQTLLSEDDAGNLAAHWPDGAITQLGANEAFPQGRCTCPSTTTCRHLITLVLAYQEMRAEAAESPVPVAWNPGDISDELMAKAYTPAQIRKANKWFQEGVLAELALSEKPLAIIETIGVAVRFLAPGDPRYVQSDGDEELTAVAAIIAILAFRRLPQGQTAGYVSTCPRPPVEPEALQSVGDLFVRLLQGGLSQLEPGLRDKLRRAARRLQAHDWLWPASHCERLVEQIDRYNRRDGSFSPSQAIRHMGEFLCRQRALASPTLPAPEVVVRGGGPKRARERTGKSRYIGLGCRMRVDHGGVFAEVFLQSVDTGALVILEKRQKTSKDEDAPLSYYQIAQRLYVLQHSIRDYGKGQVLTSGAKLSLDNRMTFGRQTALNPQSYQWSTLRQNLLMEDFDELLRRLASRLAGPFRSLKANENFYALKVAGVANPRFDTASQCVTADLVDAKGARMALAFPYSTRGAGGAEALLQLLRMHGSHISYVAGSVTEHTHGLMIEPVSVVYSVNQQAMMLQPYVDDSLPGTPVAHALPAENRFALARTALSRLLEQVDQLLCDILITGLRRASPGVQSQWRELTQQCDEIGLHRLSRIMSSAVDWRDDNAATNPSALLNLLIYLRLCK</sequence>
<dbReference type="InterPro" id="IPR007527">
    <property type="entry name" value="Znf_SWIM"/>
</dbReference>
<evidence type="ECO:0000313" key="3">
    <source>
        <dbReference type="EMBL" id="ABC30068.1"/>
    </source>
</evidence>
<reference evidence="3 4" key="1">
    <citation type="journal article" date="2005" name="Nucleic Acids Res.">
        <title>Genomic blueprint of Hahella chejuensis, a marine microbe producing an algicidal agent.</title>
        <authorList>
            <person name="Jeong H."/>
            <person name="Yim J.H."/>
            <person name="Lee C."/>
            <person name="Choi S.-H."/>
            <person name="Park Y.K."/>
            <person name="Yoon S.H."/>
            <person name="Hur C.-G."/>
            <person name="Kang H.-Y."/>
            <person name="Kim D."/>
            <person name="Lee H.H."/>
            <person name="Park K.H."/>
            <person name="Park S.-H."/>
            <person name="Park H.-S."/>
            <person name="Lee H.K."/>
            <person name="Oh T.K."/>
            <person name="Kim J.F."/>
        </authorList>
    </citation>
    <scope>NUCLEOTIDE SEQUENCE [LARGE SCALE GENOMIC DNA]</scope>
    <source>
        <strain evidence="3 4">KCTC 2396</strain>
    </source>
</reference>
<dbReference type="AlphaFoldDB" id="Q2SH06"/>
<dbReference type="OrthoDB" id="242553at2"/>
<keyword evidence="1" id="KW-0863">Zinc-finger</keyword>
<keyword evidence="1" id="KW-0479">Metal-binding</keyword>
<protein>
    <submittedName>
        <fullName evidence="3">Transposase and inactivated derivatives</fullName>
    </submittedName>
</protein>
<dbReference type="KEGG" id="hch:HCH_03313"/>
<dbReference type="Proteomes" id="UP000000238">
    <property type="component" value="Chromosome"/>
</dbReference>
<evidence type="ECO:0000259" key="2">
    <source>
        <dbReference type="PROSITE" id="PS50966"/>
    </source>
</evidence>
<organism evidence="3 4">
    <name type="scientific">Hahella chejuensis (strain KCTC 2396)</name>
    <dbReference type="NCBI Taxonomy" id="349521"/>
    <lineage>
        <taxon>Bacteria</taxon>
        <taxon>Pseudomonadati</taxon>
        <taxon>Pseudomonadota</taxon>
        <taxon>Gammaproteobacteria</taxon>
        <taxon>Oceanospirillales</taxon>
        <taxon>Hahellaceae</taxon>
        <taxon>Hahella</taxon>
    </lineage>
</organism>
<dbReference type="eggNOG" id="COG4715">
    <property type="taxonomic scope" value="Bacteria"/>
</dbReference>
<dbReference type="EMBL" id="CP000155">
    <property type="protein sequence ID" value="ABC30068.1"/>
    <property type="molecule type" value="Genomic_DNA"/>
</dbReference>
<dbReference type="GO" id="GO:0008270">
    <property type="term" value="F:zinc ion binding"/>
    <property type="evidence" value="ECO:0007669"/>
    <property type="project" value="UniProtKB-KW"/>
</dbReference>
<gene>
    <name evidence="3" type="ordered locus">HCH_03313</name>
</gene>
<evidence type="ECO:0000313" key="4">
    <source>
        <dbReference type="Proteomes" id="UP000000238"/>
    </source>
</evidence>
<name>Q2SH06_HAHCH</name>
<dbReference type="RefSeq" id="WP_011397137.1">
    <property type="nucleotide sequence ID" value="NC_007645.1"/>
</dbReference>
<dbReference type="STRING" id="349521.HCH_03313"/>
<proteinExistence type="predicted"/>